<dbReference type="Gene3D" id="3.30.565.10">
    <property type="entry name" value="Histidine kinase-like ATPase, C-terminal domain"/>
    <property type="match status" value="1"/>
</dbReference>
<evidence type="ECO:0000259" key="9">
    <source>
        <dbReference type="SMART" id="SM00387"/>
    </source>
</evidence>
<evidence type="ECO:0000256" key="8">
    <source>
        <dbReference type="ARBA" id="ARBA00023012"/>
    </source>
</evidence>
<dbReference type="Gene3D" id="1.20.5.1930">
    <property type="match status" value="1"/>
</dbReference>
<dbReference type="Pfam" id="PF07730">
    <property type="entry name" value="HisKA_3"/>
    <property type="match status" value="1"/>
</dbReference>
<dbReference type="PANTHER" id="PTHR24421:SF10">
    <property type="entry name" value="NITRATE_NITRITE SENSOR PROTEIN NARQ"/>
    <property type="match status" value="1"/>
</dbReference>
<dbReference type="Proteomes" id="UP001519363">
    <property type="component" value="Unassembled WGS sequence"/>
</dbReference>
<evidence type="ECO:0000256" key="2">
    <source>
        <dbReference type="ARBA" id="ARBA00012438"/>
    </source>
</evidence>
<dbReference type="SMART" id="SM00387">
    <property type="entry name" value="HATPase_c"/>
    <property type="match status" value="1"/>
</dbReference>
<dbReference type="RefSeq" id="WP_209707289.1">
    <property type="nucleotide sequence ID" value="NZ_JAGIOO010000001.1"/>
</dbReference>
<dbReference type="InterPro" id="IPR050482">
    <property type="entry name" value="Sensor_HK_TwoCompSys"/>
</dbReference>
<keyword evidence="7" id="KW-0067">ATP-binding</keyword>
<reference evidence="10 11" key="1">
    <citation type="submission" date="2021-03" db="EMBL/GenBank/DDBJ databases">
        <title>Sequencing the genomes of 1000 actinobacteria strains.</title>
        <authorList>
            <person name="Klenk H.-P."/>
        </authorList>
    </citation>
    <scope>NUCLEOTIDE SEQUENCE [LARGE SCALE GENOMIC DNA]</scope>
    <source>
        <strain evidence="10 11">DSM 44580</strain>
    </source>
</reference>
<comment type="catalytic activity">
    <reaction evidence="1">
        <text>ATP + protein L-histidine = ADP + protein N-phospho-L-histidine.</text>
        <dbReference type="EC" id="2.7.13.3"/>
    </reaction>
</comment>
<evidence type="ECO:0000256" key="5">
    <source>
        <dbReference type="ARBA" id="ARBA00022741"/>
    </source>
</evidence>
<evidence type="ECO:0000256" key="7">
    <source>
        <dbReference type="ARBA" id="ARBA00022840"/>
    </source>
</evidence>
<dbReference type="Pfam" id="PF23539">
    <property type="entry name" value="DUF7134"/>
    <property type="match status" value="1"/>
</dbReference>
<organism evidence="10 11">
    <name type="scientific">Crossiella equi</name>
    <dbReference type="NCBI Taxonomy" id="130796"/>
    <lineage>
        <taxon>Bacteria</taxon>
        <taxon>Bacillati</taxon>
        <taxon>Actinomycetota</taxon>
        <taxon>Actinomycetes</taxon>
        <taxon>Pseudonocardiales</taxon>
        <taxon>Pseudonocardiaceae</taxon>
        <taxon>Crossiella</taxon>
    </lineage>
</organism>
<keyword evidence="6 10" id="KW-0418">Kinase</keyword>
<evidence type="ECO:0000256" key="6">
    <source>
        <dbReference type="ARBA" id="ARBA00022777"/>
    </source>
</evidence>
<evidence type="ECO:0000256" key="1">
    <source>
        <dbReference type="ARBA" id="ARBA00000085"/>
    </source>
</evidence>
<dbReference type="InterPro" id="IPR011712">
    <property type="entry name" value="Sig_transdc_His_kin_sub3_dim/P"/>
</dbReference>
<keyword evidence="4" id="KW-0808">Transferase</keyword>
<evidence type="ECO:0000313" key="11">
    <source>
        <dbReference type="Proteomes" id="UP001519363"/>
    </source>
</evidence>
<evidence type="ECO:0000313" key="10">
    <source>
        <dbReference type="EMBL" id="MBP2476342.1"/>
    </source>
</evidence>
<evidence type="ECO:0000256" key="4">
    <source>
        <dbReference type="ARBA" id="ARBA00022679"/>
    </source>
</evidence>
<dbReference type="InterPro" id="IPR036890">
    <property type="entry name" value="HATPase_C_sf"/>
</dbReference>
<dbReference type="CDD" id="cd16917">
    <property type="entry name" value="HATPase_UhpB-NarQ-NarX-like"/>
    <property type="match status" value="1"/>
</dbReference>
<sequence length="385" mass="41567">MSTPLGWRPPRPLQHLSARQADVLVVFTVLLAVEVPLAVELDGRAPWWGYPVAALTALPLLWRRQAPMVTFLAVSVADLVYVAAALPDVWSIYGPLVGLYTTSRYSEPLIRRVSLGVGFLSTPVHYALDELDFQSFTFLLTCSLTAYLLGWAVRTNAAYTLALEERAHRLEQEQRLEAERATSAERARIARDMHDILSHAVALIVVQAESGPLVVRTDPARAEASFDAIAAAGRDAMAQLRRLLGMVPRDPAEVGRAPQPTMDDLPRMLDTVRGTGLRVDFDSEGAPGPLAPDTELAVYRLIQEALTNTVRHARAGRAQVRLRWSRAELSVLVTDDGLGGGANGTSGRGLVGIRERVGACGGRVEIGPGPAGGFTVAAEIPLAHK</sequence>
<keyword evidence="3" id="KW-0597">Phosphoprotein</keyword>
<dbReference type="SUPFAM" id="SSF55874">
    <property type="entry name" value="ATPase domain of HSP90 chaperone/DNA topoisomerase II/histidine kinase"/>
    <property type="match status" value="1"/>
</dbReference>
<evidence type="ECO:0000256" key="3">
    <source>
        <dbReference type="ARBA" id="ARBA00022553"/>
    </source>
</evidence>
<dbReference type="Pfam" id="PF02518">
    <property type="entry name" value="HATPase_c"/>
    <property type="match status" value="1"/>
</dbReference>
<comment type="caution">
    <text evidence="10">The sequence shown here is derived from an EMBL/GenBank/DDBJ whole genome shotgun (WGS) entry which is preliminary data.</text>
</comment>
<keyword evidence="8" id="KW-0902">Two-component regulatory system</keyword>
<dbReference type="InterPro" id="IPR055558">
    <property type="entry name" value="DUF7134"/>
</dbReference>
<dbReference type="EC" id="2.7.13.3" evidence="2"/>
<gene>
    <name evidence="10" type="ORF">JOF53_005214</name>
</gene>
<protein>
    <recommendedName>
        <fullName evidence="2">histidine kinase</fullName>
        <ecNumber evidence="2">2.7.13.3</ecNumber>
    </recommendedName>
</protein>
<accession>A0ABS5AJC0</accession>
<feature type="domain" description="Histidine kinase/HSP90-like ATPase" evidence="9">
    <location>
        <begin position="293"/>
        <end position="384"/>
    </location>
</feature>
<dbReference type="GO" id="GO:0016301">
    <property type="term" value="F:kinase activity"/>
    <property type="evidence" value="ECO:0007669"/>
    <property type="project" value="UniProtKB-KW"/>
</dbReference>
<dbReference type="InterPro" id="IPR003594">
    <property type="entry name" value="HATPase_dom"/>
</dbReference>
<dbReference type="PANTHER" id="PTHR24421">
    <property type="entry name" value="NITRATE/NITRITE SENSOR PROTEIN NARX-RELATED"/>
    <property type="match status" value="1"/>
</dbReference>
<name>A0ABS5AJC0_9PSEU</name>
<proteinExistence type="predicted"/>
<dbReference type="EMBL" id="JAGIOO010000001">
    <property type="protein sequence ID" value="MBP2476342.1"/>
    <property type="molecule type" value="Genomic_DNA"/>
</dbReference>
<keyword evidence="5" id="KW-0547">Nucleotide-binding</keyword>
<keyword evidence="11" id="KW-1185">Reference proteome</keyword>